<organism evidence="2 3">
    <name type="scientific">Sphenostylis stenocarpa</name>
    <dbReference type="NCBI Taxonomy" id="92480"/>
    <lineage>
        <taxon>Eukaryota</taxon>
        <taxon>Viridiplantae</taxon>
        <taxon>Streptophyta</taxon>
        <taxon>Embryophyta</taxon>
        <taxon>Tracheophyta</taxon>
        <taxon>Spermatophyta</taxon>
        <taxon>Magnoliopsida</taxon>
        <taxon>eudicotyledons</taxon>
        <taxon>Gunneridae</taxon>
        <taxon>Pentapetalae</taxon>
        <taxon>rosids</taxon>
        <taxon>fabids</taxon>
        <taxon>Fabales</taxon>
        <taxon>Fabaceae</taxon>
        <taxon>Papilionoideae</taxon>
        <taxon>50 kb inversion clade</taxon>
        <taxon>NPAAA clade</taxon>
        <taxon>indigoferoid/millettioid clade</taxon>
        <taxon>Phaseoleae</taxon>
        <taxon>Sphenostylis</taxon>
    </lineage>
</organism>
<dbReference type="Proteomes" id="UP001189624">
    <property type="component" value="Chromosome 9"/>
</dbReference>
<dbReference type="PROSITE" id="PS51222">
    <property type="entry name" value="DCD"/>
    <property type="match status" value="1"/>
</dbReference>
<name>A0AA86T606_9FABA</name>
<dbReference type="Gramene" id="rna-AYBTSS11_LOCUS26720">
    <property type="protein sequence ID" value="CAJ1974640.1"/>
    <property type="gene ID" value="gene-AYBTSS11_LOCUS26720"/>
</dbReference>
<accession>A0AA86T606</accession>
<proteinExistence type="predicted"/>
<protein>
    <recommendedName>
        <fullName evidence="1">DCD domain-containing protein</fullName>
    </recommendedName>
</protein>
<dbReference type="InterPro" id="IPR013989">
    <property type="entry name" value="Dev_and_cell_death_domain"/>
</dbReference>
<evidence type="ECO:0000313" key="2">
    <source>
        <dbReference type="EMBL" id="CAJ1974640.1"/>
    </source>
</evidence>
<evidence type="ECO:0000313" key="3">
    <source>
        <dbReference type="Proteomes" id="UP001189624"/>
    </source>
</evidence>
<dbReference type="EMBL" id="OY731406">
    <property type="protein sequence ID" value="CAJ1974640.1"/>
    <property type="molecule type" value="Genomic_DNA"/>
</dbReference>
<dbReference type="Pfam" id="PF10539">
    <property type="entry name" value="Dev_Cell_Death"/>
    <property type="match status" value="1"/>
</dbReference>
<dbReference type="PANTHER" id="PTHR46444:SF7">
    <property type="entry name" value="DCD (DEVELOPMENT AND CELL DEATH) DOMAIN PROTEIN"/>
    <property type="match status" value="1"/>
</dbReference>
<dbReference type="SMART" id="SM00767">
    <property type="entry name" value="DCD"/>
    <property type="match status" value="1"/>
</dbReference>
<evidence type="ECO:0000259" key="1">
    <source>
        <dbReference type="PROSITE" id="PS51222"/>
    </source>
</evidence>
<sequence length="118" mass="13521">MEAEEDGVEVQEKLSGFIFMCNRITKPECYLYRVFGLPAGRKDDVQKINPGIYLFLFDTDVKLLYGIYMATSTGKLEIEPFAFGHKYPAQVLFLLPHTKTDHFVKIASSVMIGSLWKY</sequence>
<keyword evidence="3" id="KW-1185">Reference proteome</keyword>
<dbReference type="PANTHER" id="PTHR46444">
    <property type="entry name" value="DCD (DEVELOPMENT AND CELL DEATH) DOMAIN PROTEIN-RELATED"/>
    <property type="match status" value="1"/>
</dbReference>
<feature type="domain" description="DCD" evidence="1">
    <location>
        <begin position="12"/>
        <end position="118"/>
    </location>
</feature>
<reference evidence="2" key="1">
    <citation type="submission" date="2023-10" db="EMBL/GenBank/DDBJ databases">
        <authorList>
            <person name="Domelevo Entfellner J.-B."/>
        </authorList>
    </citation>
    <scope>NUCLEOTIDE SEQUENCE</scope>
</reference>
<gene>
    <name evidence="2" type="ORF">AYBTSS11_LOCUS26720</name>
</gene>
<dbReference type="AlphaFoldDB" id="A0AA86T606"/>